<name>A0ACB9ADH3_CICIN</name>
<keyword evidence="2" id="KW-1185">Reference proteome</keyword>
<proteinExistence type="predicted"/>
<evidence type="ECO:0000313" key="1">
    <source>
        <dbReference type="EMBL" id="KAI3707893.1"/>
    </source>
</evidence>
<evidence type="ECO:0000313" key="2">
    <source>
        <dbReference type="Proteomes" id="UP001055811"/>
    </source>
</evidence>
<dbReference type="EMBL" id="CM042015">
    <property type="protein sequence ID" value="KAI3707893.1"/>
    <property type="molecule type" value="Genomic_DNA"/>
</dbReference>
<reference evidence="2" key="1">
    <citation type="journal article" date="2022" name="Mol. Ecol. Resour.">
        <title>The genomes of chicory, endive, great burdock and yacon provide insights into Asteraceae palaeo-polyploidization history and plant inulin production.</title>
        <authorList>
            <person name="Fan W."/>
            <person name="Wang S."/>
            <person name="Wang H."/>
            <person name="Wang A."/>
            <person name="Jiang F."/>
            <person name="Liu H."/>
            <person name="Zhao H."/>
            <person name="Xu D."/>
            <person name="Zhang Y."/>
        </authorList>
    </citation>
    <scope>NUCLEOTIDE SEQUENCE [LARGE SCALE GENOMIC DNA]</scope>
    <source>
        <strain evidence="2">cv. Punajuju</strain>
    </source>
</reference>
<protein>
    <submittedName>
        <fullName evidence="1">Uncharacterized protein</fullName>
    </submittedName>
</protein>
<organism evidence="1 2">
    <name type="scientific">Cichorium intybus</name>
    <name type="common">Chicory</name>
    <dbReference type="NCBI Taxonomy" id="13427"/>
    <lineage>
        <taxon>Eukaryota</taxon>
        <taxon>Viridiplantae</taxon>
        <taxon>Streptophyta</taxon>
        <taxon>Embryophyta</taxon>
        <taxon>Tracheophyta</taxon>
        <taxon>Spermatophyta</taxon>
        <taxon>Magnoliopsida</taxon>
        <taxon>eudicotyledons</taxon>
        <taxon>Gunneridae</taxon>
        <taxon>Pentapetalae</taxon>
        <taxon>asterids</taxon>
        <taxon>campanulids</taxon>
        <taxon>Asterales</taxon>
        <taxon>Asteraceae</taxon>
        <taxon>Cichorioideae</taxon>
        <taxon>Cichorieae</taxon>
        <taxon>Cichoriinae</taxon>
        <taxon>Cichorium</taxon>
    </lineage>
</organism>
<reference evidence="1 2" key="2">
    <citation type="journal article" date="2022" name="Mol. Ecol. Resour.">
        <title>The genomes of chicory, endive, great burdock and yacon provide insights into Asteraceae paleo-polyploidization history and plant inulin production.</title>
        <authorList>
            <person name="Fan W."/>
            <person name="Wang S."/>
            <person name="Wang H."/>
            <person name="Wang A."/>
            <person name="Jiang F."/>
            <person name="Liu H."/>
            <person name="Zhao H."/>
            <person name="Xu D."/>
            <person name="Zhang Y."/>
        </authorList>
    </citation>
    <scope>NUCLEOTIDE SEQUENCE [LARGE SCALE GENOMIC DNA]</scope>
    <source>
        <strain evidence="2">cv. Punajuju</strain>
        <tissue evidence="1">Leaves</tissue>
    </source>
</reference>
<gene>
    <name evidence="1" type="ORF">L2E82_36811</name>
</gene>
<dbReference type="Proteomes" id="UP001055811">
    <property type="component" value="Linkage Group LG07"/>
</dbReference>
<accession>A0ACB9ADH3</accession>
<comment type="caution">
    <text evidence="1">The sequence shown here is derived from an EMBL/GenBank/DDBJ whole genome shotgun (WGS) entry which is preliminary data.</text>
</comment>
<sequence length="75" mass="8777">MEKIAAAHLKHSYDYLCNTNVQQLESKSYTVKIKELFTWIFSHITLTERTTIKGSLLTFVLIFETRMLFFVGLCN</sequence>